<proteinExistence type="predicted"/>
<sequence>MTALCVREHSKRLHLWVYDNTSIGDTTGCTETYKAFTPMCVREHTKRLHLLVYGNGPGGRDGMKSEVHLQRGDCQHQSV</sequence>
<dbReference type="EMBL" id="JAIWYP010000007">
    <property type="protein sequence ID" value="KAH3794388.1"/>
    <property type="molecule type" value="Genomic_DNA"/>
</dbReference>
<accession>A0A9D4J3F9</accession>
<evidence type="ECO:0000313" key="1">
    <source>
        <dbReference type="EMBL" id="KAH3794388.1"/>
    </source>
</evidence>
<organism evidence="1 2">
    <name type="scientific">Dreissena polymorpha</name>
    <name type="common">Zebra mussel</name>
    <name type="synonym">Mytilus polymorpha</name>
    <dbReference type="NCBI Taxonomy" id="45954"/>
    <lineage>
        <taxon>Eukaryota</taxon>
        <taxon>Metazoa</taxon>
        <taxon>Spiralia</taxon>
        <taxon>Lophotrochozoa</taxon>
        <taxon>Mollusca</taxon>
        <taxon>Bivalvia</taxon>
        <taxon>Autobranchia</taxon>
        <taxon>Heteroconchia</taxon>
        <taxon>Euheterodonta</taxon>
        <taxon>Imparidentia</taxon>
        <taxon>Neoheterodontei</taxon>
        <taxon>Myida</taxon>
        <taxon>Dreissenoidea</taxon>
        <taxon>Dreissenidae</taxon>
        <taxon>Dreissena</taxon>
    </lineage>
</organism>
<reference evidence="1" key="1">
    <citation type="journal article" date="2019" name="bioRxiv">
        <title>The Genome of the Zebra Mussel, Dreissena polymorpha: A Resource for Invasive Species Research.</title>
        <authorList>
            <person name="McCartney M.A."/>
            <person name="Auch B."/>
            <person name="Kono T."/>
            <person name="Mallez S."/>
            <person name="Zhang Y."/>
            <person name="Obille A."/>
            <person name="Becker A."/>
            <person name="Abrahante J.E."/>
            <person name="Garbe J."/>
            <person name="Badalamenti J.P."/>
            <person name="Herman A."/>
            <person name="Mangelson H."/>
            <person name="Liachko I."/>
            <person name="Sullivan S."/>
            <person name="Sone E.D."/>
            <person name="Koren S."/>
            <person name="Silverstein K.A.T."/>
            <person name="Beckman K.B."/>
            <person name="Gohl D.M."/>
        </authorList>
    </citation>
    <scope>NUCLEOTIDE SEQUENCE</scope>
    <source>
        <strain evidence="1">Duluth1</strain>
        <tissue evidence="1">Whole animal</tissue>
    </source>
</reference>
<comment type="caution">
    <text evidence="1">The sequence shown here is derived from an EMBL/GenBank/DDBJ whole genome shotgun (WGS) entry which is preliminary data.</text>
</comment>
<keyword evidence="2" id="KW-1185">Reference proteome</keyword>
<name>A0A9D4J3F9_DREPO</name>
<evidence type="ECO:0000313" key="2">
    <source>
        <dbReference type="Proteomes" id="UP000828390"/>
    </source>
</evidence>
<dbReference type="Proteomes" id="UP000828390">
    <property type="component" value="Unassembled WGS sequence"/>
</dbReference>
<reference evidence="1" key="2">
    <citation type="submission" date="2020-11" db="EMBL/GenBank/DDBJ databases">
        <authorList>
            <person name="McCartney M.A."/>
            <person name="Auch B."/>
            <person name="Kono T."/>
            <person name="Mallez S."/>
            <person name="Becker A."/>
            <person name="Gohl D.M."/>
            <person name="Silverstein K.A.T."/>
            <person name="Koren S."/>
            <person name="Bechman K.B."/>
            <person name="Herman A."/>
            <person name="Abrahante J.E."/>
            <person name="Garbe J."/>
        </authorList>
    </citation>
    <scope>NUCLEOTIDE SEQUENCE</scope>
    <source>
        <strain evidence="1">Duluth1</strain>
        <tissue evidence="1">Whole animal</tissue>
    </source>
</reference>
<gene>
    <name evidence="1" type="ORF">DPMN_147921</name>
</gene>
<protein>
    <submittedName>
        <fullName evidence="1">Uncharacterized protein</fullName>
    </submittedName>
</protein>
<dbReference type="AlphaFoldDB" id="A0A9D4J3F9"/>